<evidence type="ECO:0000313" key="2">
    <source>
        <dbReference type="Proteomes" id="UP000237717"/>
    </source>
</evidence>
<accession>A0A2L2LBY8</accession>
<dbReference type="EMBL" id="CP026924">
    <property type="protein sequence ID" value="AVH41854.1"/>
    <property type="molecule type" value="Genomic_DNA"/>
</dbReference>
<dbReference type="AlphaFoldDB" id="A0A2L2LBY8"/>
<dbReference type="Proteomes" id="UP000237717">
    <property type="component" value="Chromosome I"/>
</dbReference>
<organism evidence="1 2">
    <name type="scientific">Agrobacterium tumefaciens</name>
    <dbReference type="NCBI Taxonomy" id="358"/>
    <lineage>
        <taxon>Bacteria</taxon>
        <taxon>Pseudomonadati</taxon>
        <taxon>Pseudomonadota</taxon>
        <taxon>Alphaproteobacteria</taxon>
        <taxon>Hyphomicrobiales</taxon>
        <taxon>Rhizobiaceae</taxon>
        <taxon>Rhizobium/Agrobacterium group</taxon>
        <taxon>Agrobacterium</taxon>
        <taxon>Agrobacterium tumefaciens complex</taxon>
    </lineage>
</organism>
<name>A0A2L2LBY8_AGRTU</name>
<gene>
    <name evidence="1" type="ORF">At1D1609_18000</name>
</gene>
<evidence type="ECO:0000313" key="1">
    <source>
        <dbReference type="EMBL" id="AVH41854.1"/>
    </source>
</evidence>
<reference evidence="1 2" key="1">
    <citation type="submission" date="2018-02" db="EMBL/GenBank/DDBJ databases">
        <title>Complete genome sequence of Agrobacterium tumefaciens 1D1609.</title>
        <authorList>
            <person name="Cho S.-T."/>
            <person name="Haryono M."/>
            <person name="Chang H.-H."/>
            <person name="Santos M.N."/>
            <person name="Lai E.-M."/>
            <person name="Kuo C.-H."/>
        </authorList>
    </citation>
    <scope>NUCLEOTIDE SEQUENCE [LARGE SCALE GENOMIC DNA]</scope>
    <source>
        <strain evidence="1 2">1D1609</strain>
    </source>
</reference>
<proteinExistence type="predicted"/>
<sequence length="99" mass="11259">MECNFTVGQKVVRIGGNARPNVPAVWPEIGKVYTIRAINVWDYGVLLHLNEIDNSHMVPEYSRIEPGFQAQFFRPVIQRKTDISVFKAMLNPSKEQVSA</sequence>
<dbReference type="RefSeq" id="WP_104679462.1">
    <property type="nucleotide sequence ID" value="NZ_CP026924.1"/>
</dbReference>
<protein>
    <submittedName>
        <fullName evidence="1">Uncharacterized protein</fullName>
    </submittedName>
</protein>